<dbReference type="PANTHER" id="PTHR13950:SF13">
    <property type="entry name" value="DMX-LIKE PROTEIN 2"/>
    <property type="match status" value="1"/>
</dbReference>
<dbReference type="Pfam" id="PF12234">
    <property type="entry name" value="Rav1p_C"/>
    <property type="match status" value="1"/>
</dbReference>
<feature type="compositionally biased region" description="Polar residues" evidence="5">
    <location>
        <begin position="1929"/>
        <end position="1940"/>
    </location>
</feature>
<dbReference type="InterPro" id="IPR015943">
    <property type="entry name" value="WD40/YVTN_repeat-like_dom_sf"/>
</dbReference>
<name>A0AAJ8BCS3_LATCA</name>
<feature type="compositionally biased region" description="Basic and acidic residues" evidence="5">
    <location>
        <begin position="2711"/>
        <end position="2721"/>
    </location>
</feature>
<dbReference type="PROSITE" id="PS50082">
    <property type="entry name" value="WD_REPEATS_2"/>
    <property type="match status" value="2"/>
</dbReference>
<dbReference type="SMART" id="SM00320">
    <property type="entry name" value="WD40"/>
    <property type="match status" value="11"/>
</dbReference>
<dbReference type="PANTHER" id="PTHR13950">
    <property type="entry name" value="RABCONNECTIN-RELATED"/>
    <property type="match status" value="1"/>
</dbReference>
<feature type="compositionally biased region" description="Low complexity" evidence="5">
    <location>
        <begin position="464"/>
        <end position="481"/>
    </location>
</feature>
<evidence type="ECO:0000313" key="7">
    <source>
        <dbReference type="Proteomes" id="UP000694890"/>
    </source>
</evidence>
<dbReference type="RefSeq" id="XP_050930633.1">
    <property type="nucleotide sequence ID" value="XM_051074676.1"/>
</dbReference>
<evidence type="ECO:0000256" key="3">
    <source>
        <dbReference type="ARBA" id="ARBA00022737"/>
    </source>
</evidence>
<evidence type="ECO:0000256" key="5">
    <source>
        <dbReference type="SAM" id="MobiDB-lite"/>
    </source>
</evidence>
<keyword evidence="2 4" id="KW-0853">WD repeat</keyword>
<sequence>MHLHQVLTGAVNPGDCCYSVGSVNDIPFTAYGSGCDVVILASDFECVQIIPGAQNGNIQVGCVECSHQLGRIAASYGNTVCIFEPLSSNPNKRHKQLNYQWQKTGQFFLDAITYNLAWDPQGNRILAATERLQLWAPPLADALIEEEDGQMTEDKPHPVLNDWNCVWQCKTAASVHIAKWSPDGEYFATVGKDDCLLKVWYPTTGWRSAVVVQDLSDKKPLPVHFSFVYLAHPRSVTGMSWRKTSKYMPKGSVCNVLLTSCEDGVCRLWSETLLPEDSLLGGQISENTQSFSSSLPGLAGNKDKIQHALESIHHLKHLRRGRRRSSALVAHSDLLPSQLGTQDAHTHRHIAHHANALCHFHISASINPNTDIPSVLADSAVFNPDDGTGGGGFVVHWLNNKDLSFTSSMDNFMLQLRKFSEQQLDQTAEDPLDPEGSPMKFDFDLDDMSDKASSEHGEEGEPGEQGSTKASSPGSSSSMPLPSMLLERKMETLTTEWNKSPDMLFTIHPTDGSFLVWHVKYLDEFNQGIFRQVQVSFSSRIPVAFPTGDANSLSKNILMYACTLTEGESAGAGEQGRMVQHISHSASASAGLGSPALAPPPTPRPGISPAVMMVSKHVDGSLNQWAVTFAERSAFSNVLTVSHKFRYCGHRFHLNDQACHTVLPLLLTSSHHNALLTPPSAPGSLEGEQPPTFPLPKGLPSRKQLRNAATRTFHDPNAIYSELILWRVDHIGPLSCTGGVSELARINSLHTSAFSNVAWLPTLVPSSVLGTYCNSASACFVASDGKNLRLYQAVVDARKLLDELSDPETSKLVGEVFNIVSQQSTARPGCIIELDVITNQCGANTQLLHVFQEDFILGYKPQKEPEAYTPAFPSGEDYQPAPFSEKFFLVVIEKDLNRNSVLQMWHLHLKSVQACVDEPSPDYSFQSQLMVPNQVVNADSSPETSPIRPLPRSASTANLQSASKLILSSKLVYSKRLDLPHGVEVTRATPSAGHLSSSSIYPVCLAPYLIVTTCSDSRVRFWRCAVEGDDGYSENEHDNRAYRWEPWALMNEEEDNNSAVCVSGRPVAVSCSYIGRLAVAFKQPRQGQLQGSGEDFSMHVSIYECESTGGSEWVLEQTLHLDDFTRPSSTLDPRVSVDSNLFVYSRSDLYMSRDHSSPNIKHYVHLDWLSKEDGSHILTVGVGSNILMYGRISGMVNEQTSSKEGVAVITLPLGGSIKQGIRSRWILLRSVDLLSSVDGTPSLPVSLSWVRDGILVVGMDCEMHVYAQWHQDKKPGEGEEGNLSSADIAGGQTTCSSSVFEGRARSKSVFEGSAAVDEALRAPAGLQEGGLFEAAHSLSPTLPQYHPTQLLELMDLGKVRRAKAILAHLVKCIAGEVAVVRDVEAGEGGARRHLSRTISVTGSTAKDTIVAGRDGGRDYTEINSIPPLPLYALMLADLDTSYKGPEEAAKGGKVADGEGTQKSTEDQYADLFQVPTVTTDDFVNFATDKPEKKSRVINLSQYGPTYFGPEHAQVLSSHLMHSSLPGLTRLEQMFLVALADTVATTSAEVTSSTDQQYTGGEALDECGLRYLLAMRLHTCLLTSLPPLYRMQLLHQGLSTCHFAWAFHSEAEEELLNMIPAMQRGDPQWSELRAVGVGWWIRNINTLRKMVEKLGKAAFQRHNDPLDAALFYLAMKKKAVLWGLFRSQHDEKMTQFFKNNFSEDRWRKAALKNAFSLLGKQRFEQSAAFFLLAGSLKDAIEVLMEKMEDLQLAMIVARLYEADFENSSTCQGLLYEKVLGCNRDGSGYHCSRLHPDPFLRSIAYWIMKDYTRALDTLLERIPKEDDENPDVMVKSCNPVVFSFYNYLRTHPLIIRRHFANPEGTATTVGLTAEKSSADEINLIERKLFFTTANAHFKVGCPVLALEVLSKIPKVTKKSGSSPLSKASSKVNVNSTQPLENGTQGGVDWGSPAAPAWGGNDSVGGLDWSQPVVKVEEDELKLDWGEDKDDDDDDDDDDGLTMKKAEPGPDGGSESGGPKLQRADSQGESEVDVIAEQLKFRACLKILMTELRTLATGFEVDGGKLRFQLYNWLEKEIAGMHKICNYKVEGKEEDSEGERWGERTASVDISDEALEQTEAGAYERHQMERRRLQAKQQHSERRKAWLRKNQALLRVFLSYCSLHGAKGGGVTSVRMELLFLLQESQQETTVKQLQSPLPLPTTLPLLSAFIAPTKTVIANPVLHLSNHIHDILHTISLMEAPPHPDIMDDRVNALHTLAASLSACVYQALCDSHSYSSQTEANQFTGMVYQGLLLSERKRLRTESIEEHITPNSAPAQWPGVSSLISLLTSAREEDQPRLNVLLCEAVVAVYLALLIHGLGTHSSNELFRLAAHPLNNRMWAAVFGGGAKVIIKPKRPEAPPVAPPQPPAEDVDRYRRRFNMRMLVPGRPVKETPATPPPVPTERPTYREKFIPPELSMWDYFVAKPFLPLSDSNALCDSDESGAEDDEDDDDAFLSDTQITEHSDPNSYSWALIRLVMVKLAHHNVKNFLPLTGLDFTDLPVTSPLSNAVLKTLENWEQLLLERMSKFDGPPPNYINTYPTDLSAGGGPAILRHKAMLEPDNTPFKTKNHQSFPARRLWHFLVKQEVLQETLIRYIFTKKRKQSEVEADLGYPGGKAKIIHKESDIIMAFAINKANSNEIVLASTHDVQEVDVSTLVAVQPYTWIGEDFDKESRSSDDIDHRSSHTNIAQASSVPFAPPQMPVSASMPWLGSGQTSMGASVIMKRNLNNVKRMTSHPIYQYYMTGAQDGSVRMFEWNRPQQLICFRQAGNARVTRLYFNSQGNKCGVADGEGFLSLWQVNQTSSNPKPYLSWQCHTKTCGDFAFITSSSLIATAGQSNDNRNVCLWDTLISPSNTMVHAFPCHENGATVLQYAPKQQLLITGGRKGFVCVFDIRQRQLLHTFQAHDSAIKALALDAFEDFFVTGSAEGNMKVWKLAGHGLMHSFSNEHAKQSIFRNIGAGVMQVETRPGNRIFTCGADGTLKMRVLPDRYNIPSSLVDVL</sequence>
<feature type="region of interest" description="Disordered" evidence="5">
    <location>
        <begin position="677"/>
        <end position="697"/>
    </location>
</feature>
<feature type="repeat" description="WD" evidence="4">
    <location>
        <begin position="2940"/>
        <end position="2981"/>
    </location>
</feature>
<feature type="domain" description="RAVE complex protein Rav1 C-terminal" evidence="6">
    <location>
        <begin position="1501"/>
        <end position="1905"/>
    </location>
</feature>
<dbReference type="PROSITE" id="PS50294">
    <property type="entry name" value="WD_REPEATS_REGION"/>
    <property type="match status" value="1"/>
</dbReference>
<feature type="compositionally biased region" description="Low complexity" evidence="5">
    <location>
        <begin position="1916"/>
        <end position="1928"/>
    </location>
</feature>
<dbReference type="GO" id="GO:0043291">
    <property type="term" value="C:RAVE complex"/>
    <property type="evidence" value="ECO:0007669"/>
    <property type="project" value="TreeGrafter"/>
</dbReference>
<gene>
    <name evidence="8" type="primary">dmxl2</name>
</gene>
<feature type="compositionally biased region" description="Basic and acidic residues" evidence="5">
    <location>
        <begin position="448"/>
        <end position="459"/>
    </location>
</feature>
<evidence type="ECO:0000256" key="1">
    <source>
        <dbReference type="ARBA" id="ARBA00022553"/>
    </source>
</evidence>
<keyword evidence="3" id="KW-0677">Repeat</keyword>
<feature type="region of interest" description="Disordered" evidence="5">
    <location>
        <begin position="1914"/>
        <end position="1965"/>
    </location>
</feature>
<feature type="region of interest" description="Disordered" evidence="5">
    <location>
        <begin position="1977"/>
        <end position="2026"/>
    </location>
</feature>
<dbReference type="Gene3D" id="2.130.10.10">
    <property type="entry name" value="YVTN repeat-like/Quinoprotein amine dehydrogenase"/>
    <property type="match status" value="3"/>
</dbReference>
<feature type="region of interest" description="Disordered" evidence="5">
    <location>
        <begin position="2711"/>
        <end position="2735"/>
    </location>
</feature>
<keyword evidence="1" id="KW-0597">Phosphoprotein</keyword>
<proteinExistence type="predicted"/>
<dbReference type="InterPro" id="IPR052208">
    <property type="entry name" value="DmX-like/RAVE_component"/>
</dbReference>
<dbReference type="SUPFAM" id="SSF50978">
    <property type="entry name" value="WD40 repeat-like"/>
    <property type="match status" value="2"/>
</dbReference>
<organism evidence="7 8">
    <name type="scientific">Lates calcarifer</name>
    <name type="common">Barramundi</name>
    <name type="synonym">Holocentrus calcarifer</name>
    <dbReference type="NCBI Taxonomy" id="8187"/>
    <lineage>
        <taxon>Eukaryota</taxon>
        <taxon>Metazoa</taxon>
        <taxon>Chordata</taxon>
        <taxon>Craniata</taxon>
        <taxon>Vertebrata</taxon>
        <taxon>Euteleostomi</taxon>
        <taxon>Actinopterygii</taxon>
        <taxon>Neopterygii</taxon>
        <taxon>Teleostei</taxon>
        <taxon>Neoteleostei</taxon>
        <taxon>Acanthomorphata</taxon>
        <taxon>Carangaria</taxon>
        <taxon>Carangaria incertae sedis</taxon>
        <taxon>Centropomidae</taxon>
        <taxon>Lates</taxon>
    </lineage>
</organism>
<feature type="repeat" description="WD" evidence="4">
    <location>
        <begin position="2898"/>
        <end position="2939"/>
    </location>
</feature>
<accession>A0AAJ8BCS3</accession>
<dbReference type="CTD" id="23312"/>
<dbReference type="FunFam" id="2.130.10.10:FF:000254">
    <property type="entry name" value="dmX-like protein 2 isoform X2"/>
    <property type="match status" value="1"/>
</dbReference>
<reference evidence="8" key="1">
    <citation type="submission" date="2025-08" db="UniProtKB">
        <authorList>
            <consortium name="RefSeq"/>
        </authorList>
    </citation>
    <scope>IDENTIFICATION</scope>
    <source>
        <tissue evidence="8">Brain</tissue>
    </source>
</reference>
<protein>
    <submittedName>
        <fullName evidence="8">DmX-like protein 2 isoform X4</fullName>
    </submittedName>
</protein>
<dbReference type="Proteomes" id="UP000694890">
    <property type="component" value="Linkage group LG2"/>
</dbReference>
<dbReference type="Pfam" id="PF00400">
    <property type="entry name" value="WD40"/>
    <property type="match status" value="3"/>
</dbReference>
<evidence type="ECO:0000256" key="2">
    <source>
        <dbReference type="ARBA" id="ARBA00022574"/>
    </source>
</evidence>
<dbReference type="InterPro" id="IPR022033">
    <property type="entry name" value="Rav1p_C"/>
</dbReference>
<feature type="region of interest" description="Disordered" evidence="5">
    <location>
        <begin position="423"/>
        <end position="481"/>
    </location>
</feature>
<dbReference type="InterPro" id="IPR001680">
    <property type="entry name" value="WD40_rpt"/>
</dbReference>
<feature type="compositionally biased region" description="Acidic residues" evidence="5">
    <location>
        <begin position="1977"/>
        <end position="1997"/>
    </location>
</feature>
<evidence type="ECO:0000313" key="8">
    <source>
        <dbReference type="RefSeq" id="XP_050930633.1"/>
    </source>
</evidence>
<dbReference type="InterPro" id="IPR036322">
    <property type="entry name" value="WD40_repeat_dom_sf"/>
</dbReference>
<dbReference type="GeneID" id="108887911"/>
<dbReference type="GO" id="GO:0007035">
    <property type="term" value="P:vacuolar acidification"/>
    <property type="evidence" value="ECO:0007669"/>
    <property type="project" value="TreeGrafter"/>
</dbReference>
<evidence type="ECO:0000259" key="6">
    <source>
        <dbReference type="Pfam" id="PF12234"/>
    </source>
</evidence>
<dbReference type="FunFam" id="2.130.10.10:FF:000150">
    <property type="entry name" value="Dmx-like 2, isoform CRA_c"/>
    <property type="match status" value="1"/>
</dbReference>
<evidence type="ECO:0000256" key="4">
    <source>
        <dbReference type="PROSITE-ProRule" id="PRU00221"/>
    </source>
</evidence>